<proteinExistence type="predicted"/>
<keyword evidence="2" id="KW-1185">Reference proteome</keyword>
<gene>
    <name evidence="1" type="ORF">KSP40_PGU022134</name>
</gene>
<name>A0ABR2MK55_9ASPA</name>
<evidence type="ECO:0000313" key="2">
    <source>
        <dbReference type="Proteomes" id="UP001412067"/>
    </source>
</evidence>
<evidence type="ECO:0000313" key="1">
    <source>
        <dbReference type="EMBL" id="KAK8964376.1"/>
    </source>
</evidence>
<accession>A0ABR2MK55</accession>
<dbReference type="EMBL" id="JBBWWR010000007">
    <property type="protein sequence ID" value="KAK8964376.1"/>
    <property type="molecule type" value="Genomic_DNA"/>
</dbReference>
<comment type="caution">
    <text evidence="1">The sequence shown here is derived from an EMBL/GenBank/DDBJ whole genome shotgun (WGS) entry which is preliminary data.</text>
</comment>
<organism evidence="1 2">
    <name type="scientific">Platanthera guangdongensis</name>
    <dbReference type="NCBI Taxonomy" id="2320717"/>
    <lineage>
        <taxon>Eukaryota</taxon>
        <taxon>Viridiplantae</taxon>
        <taxon>Streptophyta</taxon>
        <taxon>Embryophyta</taxon>
        <taxon>Tracheophyta</taxon>
        <taxon>Spermatophyta</taxon>
        <taxon>Magnoliopsida</taxon>
        <taxon>Liliopsida</taxon>
        <taxon>Asparagales</taxon>
        <taxon>Orchidaceae</taxon>
        <taxon>Orchidoideae</taxon>
        <taxon>Orchideae</taxon>
        <taxon>Orchidinae</taxon>
        <taxon>Platanthera</taxon>
    </lineage>
</organism>
<sequence>MDTPERSKVGGTPISKIEQPKNPVISYPYLIQHLSFFVKLYTKQNKLKKSTNIPNTFTDLVKQDASSDLLDECNIPPEVPIGVVLSTSSVLVDESSNITCSLNRAIVDPADENSTQPNFNESLDFENGCPNHNTAPFFGIELDVSCALSEQVQFVQDVPVDTKNSHSTEIGLEVKFSADQVKEEASGSDWENLISDNTDGLLFFDPTSDFETCKIQGKGNGTQPNASFDICLYSDSRDSFVDDDGGTDEQHVTGHTLNLLPNICQEQGNSNEQNQKTEADLDDCSSLSSSLGCKPSKFAAEVGYEYDRWKQEGPEVIPGHVLQPQHLAHSGNGIYEVNDEVYIFMDSHSYAVRVG</sequence>
<protein>
    <submittedName>
        <fullName evidence="1">Uncharacterized protein</fullName>
    </submittedName>
</protein>
<dbReference type="Proteomes" id="UP001412067">
    <property type="component" value="Unassembled WGS sequence"/>
</dbReference>
<reference evidence="1 2" key="1">
    <citation type="journal article" date="2022" name="Nat. Plants">
        <title>Genomes of leafy and leafless Platanthera orchids illuminate the evolution of mycoheterotrophy.</title>
        <authorList>
            <person name="Li M.H."/>
            <person name="Liu K.W."/>
            <person name="Li Z."/>
            <person name="Lu H.C."/>
            <person name="Ye Q.L."/>
            <person name="Zhang D."/>
            <person name="Wang J.Y."/>
            <person name="Li Y.F."/>
            <person name="Zhong Z.M."/>
            <person name="Liu X."/>
            <person name="Yu X."/>
            <person name="Liu D.K."/>
            <person name="Tu X.D."/>
            <person name="Liu B."/>
            <person name="Hao Y."/>
            <person name="Liao X.Y."/>
            <person name="Jiang Y.T."/>
            <person name="Sun W.H."/>
            <person name="Chen J."/>
            <person name="Chen Y.Q."/>
            <person name="Ai Y."/>
            <person name="Zhai J.W."/>
            <person name="Wu S.S."/>
            <person name="Zhou Z."/>
            <person name="Hsiao Y.Y."/>
            <person name="Wu W.L."/>
            <person name="Chen Y.Y."/>
            <person name="Lin Y.F."/>
            <person name="Hsu J.L."/>
            <person name="Li C.Y."/>
            <person name="Wang Z.W."/>
            <person name="Zhao X."/>
            <person name="Zhong W.Y."/>
            <person name="Ma X.K."/>
            <person name="Ma L."/>
            <person name="Huang J."/>
            <person name="Chen G.Z."/>
            <person name="Huang M.Z."/>
            <person name="Huang L."/>
            <person name="Peng D.H."/>
            <person name="Luo Y.B."/>
            <person name="Zou S.Q."/>
            <person name="Chen S.P."/>
            <person name="Lan S."/>
            <person name="Tsai W.C."/>
            <person name="Van de Peer Y."/>
            <person name="Liu Z.J."/>
        </authorList>
    </citation>
    <scope>NUCLEOTIDE SEQUENCE [LARGE SCALE GENOMIC DNA]</scope>
    <source>
        <strain evidence="1">Lor288</strain>
    </source>
</reference>